<dbReference type="Pfam" id="PF00082">
    <property type="entry name" value="Peptidase_S8"/>
    <property type="match status" value="1"/>
</dbReference>
<dbReference type="GO" id="GO:0006508">
    <property type="term" value="P:proteolysis"/>
    <property type="evidence" value="ECO:0007669"/>
    <property type="project" value="UniProtKB-KW"/>
</dbReference>
<feature type="signal peptide" evidence="4">
    <location>
        <begin position="1"/>
        <end position="18"/>
    </location>
</feature>
<keyword evidence="2" id="KW-0645">Protease</keyword>
<reference evidence="6 7" key="1">
    <citation type="submission" date="2024-01" db="EMBL/GenBank/DDBJ databases">
        <title>The genomes of 5 underutilized Papilionoideae crops provide insights into root nodulation and disease resistanc.</title>
        <authorList>
            <person name="Jiang F."/>
        </authorList>
    </citation>
    <scope>NUCLEOTIDE SEQUENCE [LARGE SCALE GENOMIC DNA]</scope>
    <source>
        <strain evidence="6">LVBAO_FW01</strain>
        <tissue evidence="6">Leaves</tissue>
    </source>
</reference>
<gene>
    <name evidence="6" type="ORF">VNO77_08616</name>
</gene>
<dbReference type="PANTHER" id="PTHR43806">
    <property type="entry name" value="PEPTIDASE S8"/>
    <property type="match status" value="1"/>
</dbReference>
<dbReference type="AlphaFoldDB" id="A0AAN9QWN7"/>
<organism evidence="6 7">
    <name type="scientific">Canavalia gladiata</name>
    <name type="common">Sword bean</name>
    <name type="synonym">Dolichos gladiatus</name>
    <dbReference type="NCBI Taxonomy" id="3824"/>
    <lineage>
        <taxon>Eukaryota</taxon>
        <taxon>Viridiplantae</taxon>
        <taxon>Streptophyta</taxon>
        <taxon>Embryophyta</taxon>
        <taxon>Tracheophyta</taxon>
        <taxon>Spermatophyta</taxon>
        <taxon>Magnoliopsida</taxon>
        <taxon>eudicotyledons</taxon>
        <taxon>Gunneridae</taxon>
        <taxon>Pentapetalae</taxon>
        <taxon>rosids</taxon>
        <taxon>fabids</taxon>
        <taxon>Fabales</taxon>
        <taxon>Fabaceae</taxon>
        <taxon>Papilionoideae</taxon>
        <taxon>50 kb inversion clade</taxon>
        <taxon>NPAAA clade</taxon>
        <taxon>indigoferoid/millettioid clade</taxon>
        <taxon>Phaseoleae</taxon>
        <taxon>Canavalia</taxon>
    </lineage>
</organism>
<dbReference type="GO" id="GO:0004252">
    <property type="term" value="F:serine-type endopeptidase activity"/>
    <property type="evidence" value="ECO:0007669"/>
    <property type="project" value="InterPro"/>
</dbReference>
<comment type="similarity">
    <text evidence="1">Belongs to the peptidase S8 family.</text>
</comment>
<dbReference type="GO" id="GO:0008240">
    <property type="term" value="F:tripeptidyl-peptidase activity"/>
    <property type="evidence" value="ECO:0007669"/>
    <property type="project" value="TreeGrafter"/>
</dbReference>
<evidence type="ECO:0000313" key="6">
    <source>
        <dbReference type="EMBL" id="KAK7350254.1"/>
    </source>
</evidence>
<keyword evidence="3" id="KW-0378">Hydrolase</keyword>
<keyword evidence="4" id="KW-0732">Signal</keyword>
<protein>
    <recommendedName>
        <fullName evidence="5">Peptidase S8/S53 domain-containing protein</fullName>
    </recommendedName>
</protein>
<dbReference type="InterPro" id="IPR036852">
    <property type="entry name" value="Peptidase_S8/S53_dom_sf"/>
</dbReference>
<keyword evidence="3" id="KW-0720">Serine protease</keyword>
<evidence type="ECO:0000256" key="1">
    <source>
        <dbReference type="ARBA" id="ARBA00011073"/>
    </source>
</evidence>
<keyword evidence="7" id="KW-1185">Reference proteome</keyword>
<evidence type="ECO:0000256" key="4">
    <source>
        <dbReference type="SAM" id="SignalP"/>
    </source>
</evidence>
<feature type="chain" id="PRO_5042882551" description="Peptidase S8/S53 domain-containing protein" evidence="4">
    <location>
        <begin position="19"/>
        <end position="284"/>
    </location>
</feature>
<dbReference type="InterPro" id="IPR000209">
    <property type="entry name" value="Peptidase_S8/S53_dom"/>
</dbReference>
<evidence type="ECO:0000256" key="3">
    <source>
        <dbReference type="ARBA" id="ARBA00022825"/>
    </source>
</evidence>
<feature type="domain" description="Peptidase S8/S53" evidence="5">
    <location>
        <begin position="15"/>
        <end position="102"/>
    </location>
</feature>
<sequence>MFLLLWMLLIIVFEYTWSSRGSTVGGDLGACVGAPGSAVVPVSTWTLQRYTLMNETLTASPSVCGGTALLFSAIKAQGILVSPYNVRKALENTAVPIVMDHTNLRKGLHYYEVHGTDCKTPCCGPLFRIPMAIIEPIGVANRPLQIGNGILERKTKGKDRTWILKASGMAPTARPSSLNELNTSQCILKTYHWQRHKPTKVNSQNDRLNLGIWVAYGCDVTEVAGHQHDERVIIHVMHVAKPTARHMITALVVLYMSIMTLPPFENVTSTVLDMTRSYSVQART</sequence>
<accession>A0AAN9QWN7</accession>
<evidence type="ECO:0000259" key="5">
    <source>
        <dbReference type="Pfam" id="PF00082"/>
    </source>
</evidence>
<dbReference type="Proteomes" id="UP001367508">
    <property type="component" value="Unassembled WGS sequence"/>
</dbReference>
<evidence type="ECO:0000313" key="7">
    <source>
        <dbReference type="Proteomes" id="UP001367508"/>
    </source>
</evidence>
<name>A0AAN9QWN7_CANGL</name>
<evidence type="ECO:0000256" key="2">
    <source>
        <dbReference type="ARBA" id="ARBA00022670"/>
    </source>
</evidence>
<proteinExistence type="inferred from homology"/>
<dbReference type="GO" id="GO:0005829">
    <property type="term" value="C:cytosol"/>
    <property type="evidence" value="ECO:0007669"/>
    <property type="project" value="TreeGrafter"/>
</dbReference>
<dbReference type="Gene3D" id="3.40.50.200">
    <property type="entry name" value="Peptidase S8/S53 domain"/>
    <property type="match status" value="1"/>
</dbReference>
<dbReference type="InterPro" id="IPR050131">
    <property type="entry name" value="Peptidase_S8_subtilisin-like"/>
</dbReference>
<dbReference type="PANTHER" id="PTHR43806:SF14">
    <property type="entry name" value="TRIPEPTIDYL-PEPTIDASE 2"/>
    <property type="match status" value="1"/>
</dbReference>
<dbReference type="EMBL" id="JAYMYQ010000002">
    <property type="protein sequence ID" value="KAK7350254.1"/>
    <property type="molecule type" value="Genomic_DNA"/>
</dbReference>
<dbReference type="SUPFAM" id="SSF52743">
    <property type="entry name" value="Subtilisin-like"/>
    <property type="match status" value="1"/>
</dbReference>
<comment type="caution">
    <text evidence="6">The sequence shown here is derived from an EMBL/GenBank/DDBJ whole genome shotgun (WGS) entry which is preliminary data.</text>
</comment>